<dbReference type="CDD" id="cd09917">
    <property type="entry name" value="F-box_SF"/>
    <property type="match status" value="1"/>
</dbReference>
<dbReference type="InterPro" id="IPR001810">
    <property type="entry name" value="F-box_dom"/>
</dbReference>
<dbReference type="Pfam" id="PF00646">
    <property type="entry name" value="F-box"/>
    <property type="match status" value="1"/>
</dbReference>
<proteinExistence type="predicted"/>
<keyword evidence="3" id="KW-1185">Reference proteome</keyword>
<dbReference type="SMART" id="SM00256">
    <property type="entry name" value="FBOX"/>
    <property type="match status" value="1"/>
</dbReference>
<evidence type="ECO:0000313" key="2">
    <source>
        <dbReference type="EMBL" id="RYO79853.1"/>
    </source>
</evidence>
<reference evidence="2 3" key="1">
    <citation type="submission" date="2018-06" db="EMBL/GenBank/DDBJ databases">
        <title>Complete Genomes of Monosporascus.</title>
        <authorList>
            <person name="Robinson A.J."/>
            <person name="Natvig D.O."/>
        </authorList>
    </citation>
    <scope>NUCLEOTIDE SEQUENCE [LARGE SCALE GENOMIC DNA]</scope>
    <source>
        <strain evidence="2 3">CBS 609.92</strain>
    </source>
</reference>
<dbReference type="PROSITE" id="PS50181">
    <property type="entry name" value="FBOX"/>
    <property type="match status" value="1"/>
</dbReference>
<evidence type="ECO:0000313" key="3">
    <source>
        <dbReference type="Proteomes" id="UP000294003"/>
    </source>
</evidence>
<dbReference type="Proteomes" id="UP000294003">
    <property type="component" value="Unassembled WGS sequence"/>
</dbReference>
<comment type="caution">
    <text evidence="2">The sequence shown here is derived from an EMBL/GenBank/DDBJ whole genome shotgun (WGS) entry which is preliminary data.</text>
</comment>
<sequence>MESILTRFRRWATRPPSMVVSKEIDIVSRLPYELREMIFTKLEPDEIIAMLNVSRRWRDIWLNDEVWPSLAQSWLPGLADHIRTSAAGEEDRGEMFRQAFHKIQRRMSGKFASALPYSMCLESERFFKLDKSLPHSEGGFHQYGELRCSGVDSTTLYPRFRMYCNGRIAWWPEAYALPFFAIVDDLRTRTRRGYLFPDNKGTKQGYKTAMSGDLFVMGRGTTVHAWHLKLNCLRSVELPEDFERCIAEGERVLFISTNAEIYDWTFGRALQHIDANYIGCYSTGRVYLGGLEDFSYRFSSHNLGLRLRDDGMLIDFIIHPTLSHVFFIVTLASNPGRRLTVYEICNNDLAESYSLDHHAISAPNISDLGYLRWQKIDRYGGYCLAHAWLDDMDHPSHNMSQVNTPLAGCSRECSMHGLLSVCFNIYTKRFTMHHHPIVKNTPSVHHLWNGHVITNNSNSERDPSTNGLILSVNSCSNQQGKEMEIRTIPLYAATPGIDMVLYRRYGVDLEAQELGESKNVDHAFNPHQRFGTNRNWASEFGSVKRLVGDDEFLLFVDGARYFVWSFCDDIPGPLLDDSGNKWWKRNNDKRSDIS</sequence>
<accession>A0ABY0GY67</accession>
<dbReference type="SUPFAM" id="SSF81383">
    <property type="entry name" value="F-box domain"/>
    <property type="match status" value="1"/>
</dbReference>
<evidence type="ECO:0000259" key="1">
    <source>
        <dbReference type="PROSITE" id="PS50181"/>
    </source>
</evidence>
<dbReference type="Gene3D" id="1.20.1280.50">
    <property type="match status" value="1"/>
</dbReference>
<gene>
    <name evidence="2" type="ORF">DL762_007951</name>
</gene>
<protein>
    <recommendedName>
        <fullName evidence="1">F-box domain-containing protein</fullName>
    </recommendedName>
</protein>
<feature type="domain" description="F-box" evidence="1">
    <location>
        <begin position="24"/>
        <end position="70"/>
    </location>
</feature>
<dbReference type="EMBL" id="QJNS01000311">
    <property type="protein sequence ID" value="RYO79853.1"/>
    <property type="molecule type" value="Genomic_DNA"/>
</dbReference>
<dbReference type="InterPro" id="IPR036047">
    <property type="entry name" value="F-box-like_dom_sf"/>
</dbReference>
<organism evidence="2 3">
    <name type="scientific">Monosporascus cannonballus</name>
    <dbReference type="NCBI Taxonomy" id="155416"/>
    <lineage>
        <taxon>Eukaryota</taxon>
        <taxon>Fungi</taxon>
        <taxon>Dikarya</taxon>
        <taxon>Ascomycota</taxon>
        <taxon>Pezizomycotina</taxon>
        <taxon>Sordariomycetes</taxon>
        <taxon>Xylariomycetidae</taxon>
        <taxon>Xylariales</taxon>
        <taxon>Xylariales incertae sedis</taxon>
        <taxon>Monosporascus</taxon>
    </lineage>
</organism>
<name>A0ABY0GY67_9PEZI</name>